<feature type="transmembrane region" description="Helical" evidence="1">
    <location>
        <begin position="178"/>
        <end position="201"/>
    </location>
</feature>
<accession>A0A9P4IGR8</accession>
<dbReference type="PANTHER" id="PTHR37577:SF1">
    <property type="entry name" value="INTEGRAL MEMBRANE PROTEIN"/>
    <property type="match status" value="1"/>
</dbReference>
<feature type="transmembrane region" description="Helical" evidence="1">
    <location>
        <begin position="327"/>
        <end position="348"/>
    </location>
</feature>
<evidence type="ECO:0000313" key="2">
    <source>
        <dbReference type="EMBL" id="KAF2098993.1"/>
    </source>
</evidence>
<dbReference type="OrthoDB" id="5427664at2759"/>
<dbReference type="AlphaFoldDB" id="A0A9P4IGR8"/>
<evidence type="ECO:0000313" key="3">
    <source>
        <dbReference type="Proteomes" id="UP000799772"/>
    </source>
</evidence>
<keyword evidence="1" id="KW-0472">Membrane</keyword>
<dbReference type="InterPro" id="IPR053018">
    <property type="entry name" value="Elsinochrome_Biosynth-Asso"/>
</dbReference>
<evidence type="ECO:0000256" key="1">
    <source>
        <dbReference type="SAM" id="Phobius"/>
    </source>
</evidence>
<name>A0A9P4IGR8_9PEZI</name>
<dbReference type="EMBL" id="ML978126">
    <property type="protein sequence ID" value="KAF2098993.1"/>
    <property type="molecule type" value="Genomic_DNA"/>
</dbReference>
<keyword evidence="1" id="KW-0812">Transmembrane</keyword>
<protein>
    <submittedName>
        <fullName evidence="2">Uncharacterized protein</fullName>
    </submittedName>
</protein>
<organism evidence="2 3">
    <name type="scientific">Rhizodiscina lignyota</name>
    <dbReference type="NCBI Taxonomy" id="1504668"/>
    <lineage>
        <taxon>Eukaryota</taxon>
        <taxon>Fungi</taxon>
        <taxon>Dikarya</taxon>
        <taxon>Ascomycota</taxon>
        <taxon>Pezizomycotina</taxon>
        <taxon>Dothideomycetes</taxon>
        <taxon>Pleosporomycetidae</taxon>
        <taxon>Aulographales</taxon>
        <taxon>Rhizodiscinaceae</taxon>
        <taxon>Rhizodiscina</taxon>
    </lineage>
</organism>
<feature type="transmembrane region" description="Helical" evidence="1">
    <location>
        <begin position="31"/>
        <end position="51"/>
    </location>
</feature>
<gene>
    <name evidence="2" type="ORF">NA57DRAFT_56623</name>
</gene>
<feature type="transmembrane region" description="Helical" evidence="1">
    <location>
        <begin position="295"/>
        <end position="315"/>
    </location>
</feature>
<feature type="transmembrane region" description="Helical" evidence="1">
    <location>
        <begin position="147"/>
        <end position="166"/>
    </location>
</feature>
<reference evidence="2" key="1">
    <citation type="journal article" date="2020" name="Stud. Mycol.">
        <title>101 Dothideomycetes genomes: a test case for predicting lifestyles and emergence of pathogens.</title>
        <authorList>
            <person name="Haridas S."/>
            <person name="Albert R."/>
            <person name="Binder M."/>
            <person name="Bloem J."/>
            <person name="Labutti K."/>
            <person name="Salamov A."/>
            <person name="Andreopoulos B."/>
            <person name="Baker S."/>
            <person name="Barry K."/>
            <person name="Bills G."/>
            <person name="Bluhm B."/>
            <person name="Cannon C."/>
            <person name="Castanera R."/>
            <person name="Culley D."/>
            <person name="Daum C."/>
            <person name="Ezra D."/>
            <person name="Gonzalez J."/>
            <person name="Henrissat B."/>
            <person name="Kuo A."/>
            <person name="Liang C."/>
            <person name="Lipzen A."/>
            <person name="Lutzoni F."/>
            <person name="Magnuson J."/>
            <person name="Mondo S."/>
            <person name="Nolan M."/>
            <person name="Ohm R."/>
            <person name="Pangilinan J."/>
            <person name="Park H.-J."/>
            <person name="Ramirez L."/>
            <person name="Alfaro M."/>
            <person name="Sun H."/>
            <person name="Tritt A."/>
            <person name="Yoshinaga Y."/>
            <person name="Zwiers L.-H."/>
            <person name="Turgeon B."/>
            <person name="Goodwin S."/>
            <person name="Spatafora J."/>
            <person name="Crous P."/>
            <person name="Grigoriev I."/>
        </authorList>
    </citation>
    <scope>NUCLEOTIDE SEQUENCE</scope>
    <source>
        <strain evidence="2">CBS 133067</strain>
    </source>
</reference>
<keyword evidence="1" id="KW-1133">Transmembrane helix</keyword>
<dbReference type="PANTHER" id="PTHR37577">
    <property type="entry name" value="INTEGRAL MEMBRANE PROTEIN"/>
    <property type="match status" value="1"/>
</dbReference>
<proteinExistence type="predicted"/>
<sequence length="350" mass="39872">MSSGTCFYDCNAKPPAQIPSYADISGIGVTFGYVGTAFLVVILTTVYYFFAYQPDLSPFHKEESSESDEAQLQYRANPVDKAILRLVSKCLPRRAATENKGYSRLERALIKVSKGKLDSVVEINRISILVSGLTQLRCGLSAYHWQILVYLAWFSSVTHLCCLTFLQNYLYNRPGQRLWRLVSMLIIVVMLVVALVPTCYFDWFQQFPDLDGDPIQLQPPPSSYAICFFAKPVLDWRGWEEDAATTSTVSMVYGLCRIQTQRRSLLRSFIYHPLLGVYLLLRVLVDVYISMFTEIFWLLISFVWGVLRLSMTIGLDVTVLTRKDWSFGQVVPVILLAAPVISIMEFFYEG</sequence>
<keyword evidence="3" id="KW-1185">Reference proteome</keyword>
<comment type="caution">
    <text evidence="2">The sequence shown here is derived from an EMBL/GenBank/DDBJ whole genome shotgun (WGS) entry which is preliminary data.</text>
</comment>
<dbReference type="Proteomes" id="UP000799772">
    <property type="component" value="Unassembled WGS sequence"/>
</dbReference>